<name>A0A0A9EZY3_ARUDO</name>
<dbReference type="EMBL" id="GBRH01193362">
    <property type="protein sequence ID" value="JAE04534.1"/>
    <property type="molecule type" value="Transcribed_RNA"/>
</dbReference>
<protein>
    <submittedName>
        <fullName evidence="1">Uncharacterized protein</fullName>
    </submittedName>
</protein>
<dbReference type="AlphaFoldDB" id="A0A0A9EZY3"/>
<accession>A0A0A9EZY3</accession>
<proteinExistence type="predicted"/>
<reference evidence="1" key="1">
    <citation type="submission" date="2014-09" db="EMBL/GenBank/DDBJ databases">
        <authorList>
            <person name="Magalhaes I.L.F."/>
            <person name="Oliveira U."/>
            <person name="Santos F.R."/>
            <person name="Vidigal T.H.D.A."/>
            <person name="Brescovit A.D."/>
            <person name="Santos A.J."/>
        </authorList>
    </citation>
    <scope>NUCLEOTIDE SEQUENCE</scope>
    <source>
        <tissue evidence="1">Shoot tissue taken approximately 20 cm above the soil surface</tissue>
    </source>
</reference>
<sequence>MTSSHSYYSVPAKMTVYDSCSSSEASVGMHLVALACMAVVWSSSSSPVTAIP</sequence>
<organism evidence="1">
    <name type="scientific">Arundo donax</name>
    <name type="common">Giant reed</name>
    <name type="synonym">Donax arundinaceus</name>
    <dbReference type="NCBI Taxonomy" id="35708"/>
    <lineage>
        <taxon>Eukaryota</taxon>
        <taxon>Viridiplantae</taxon>
        <taxon>Streptophyta</taxon>
        <taxon>Embryophyta</taxon>
        <taxon>Tracheophyta</taxon>
        <taxon>Spermatophyta</taxon>
        <taxon>Magnoliopsida</taxon>
        <taxon>Liliopsida</taxon>
        <taxon>Poales</taxon>
        <taxon>Poaceae</taxon>
        <taxon>PACMAD clade</taxon>
        <taxon>Arundinoideae</taxon>
        <taxon>Arundineae</taxon>
        <taxon>Arundo</taxon>
    </lineage>
</organism>
<reference evidence="1" key="2">
    <citation type="journal article" date="2015" name="Data Brief">
        <title>Shoot transcriptome of the giant reed, Arundo donax.</title>
        <authorList>
            <person name="Barrero R.A."/>
            <person name="Guerrero F.D."/>
            <person name="Moolhuijzen P."/>
            <person name="Goolsby J.A."/>
            <person name="Tidwell J."/>
            <person name="Bellgard S.E."/>
            <person name="Bellgard M.I."/>
        </authorList>
    </citation>
    <scope>NUCLEOTIDE SEQUENCE</scope>
    <source>
        <tissue evidence="1">Shoot tissue taken approximately 20 cm above the soil surface</tissue>
    </source>
</reference>
<evidence type="ECO:0000313" key="1">
    <source>
        <dbReference type="EMBL" id="JAE04534.1"/>
    </source>
</evidence>